<dbReference type="PANTHER" id="PTHR34365">
    <property type="entry name" value="ENOLASE (DUF1399)"/>
    <property type="match status" value="1"/>
</dbReference>
<accession>A0ABR3P2M5</accession>
<sequence>MPSLSRLWSRSGRPKSMQVPQPTSTPPNEEASQSASSSTEERALQPTSSSTEKEAPHAASSSTEAEALRTAASPNEKEVLQPMSTSNEKEALHSRPEAIEEDSSESWSNSAERELTELWFRAQEAISQPSSTSAGEEAPPPPYTKHVLGVEVDDDEEAAAPAVAAIQPANLTAGFANLDLNDNKPEVTPRLTGFVNPKSNPDRNQTTPLPDECIAHLKLLECFYRLRQSIGSANGLFGIPDPEGAYAAPAQRPSTIKPHGITEIANIRAVISEKRWQIYVSRAVSRFDRWINSLDPPGEYLHRAEMSWAHIDNVLAKGWSEGMAPVVHAGNLPPIDILMVWHSYMLNPRAYYEDCNRQGRLPLWHSPMPWDAVAKSITNGDFAYQPEVSIPKAFEARVGINWNNIDDPADAHVLCPGCQHANRIPWTTCTDSESINAVWAPSDASLLFARGTGYGDKGFVTVCQGCKQSFNHDVLSAGKFLEDVRLLIHKDVIMRGTFLNQEGLPETTTIGKTPNKLTDYLDKKLSATSYPDRLIRSGWGQQLLDKFAAGQDLTMDSIRAQVEQAVHEGNRDWKKTAIIRCRPSQEERIAIRRMMSRYWDNWSPFALDLVGAVIRQGAFVEKMHKIDWLHSPALPATMGRLIVKYTRFVYIMRDKKNMAVPTLDVDLAWHTHQLHPSAYMNYTIRWTSQLIDHDDKVSETKLSDAFAWTSRTYQDMYNEPYSECTCWYCEAIRESHTSVKSRLFRTSSATISDSIRGESRDPNKSVHISAHNAVRVADQSQKTTDYARAKERELDEHFRKSCRRADKKRRERPRREDFYYSDAWGYPVYLPAMMPFYGMSYYNSCMYPANPGCIALGAGAAGNCCKGTCGGNIAAGGSACAAANFAACGGGDGGVGGSSSGGGCGGGGGGGGCGGGGGGGGGCGGGGC</sequence>
<gene>
    <name evidence="2" type="ORF">AAFC00_000060</name>
</gene>
<dbReference type="Proteomes" id="UP001562354">
    <property type="component" value="Unassembled WGS sequence"/>
</dbReference>
<feature type="compositionally biased region" description="Low complexity" evidence="1">
    <location>
        <begin position="29"/>
        <end position="38"/>
    </location>
</feature>
<evidence type="ECO:0008006" key="4">
    <source>
        <dbReference type="Google" id="ProtNLM"/>
    </source>
</evidence>
<evidence type="ECO:0000313" key="3">
    <source>
        <dbReference type="Proteomes" id="UP001562354"/>
    </source>
</evidence>
<protein>
    <recommendedName>
        <fullName evidence="4">Alpha-ketoglutarate-dependent sulfonate dioxygenase</fullName>
    </recommendedName>
</protein>
<dbReference type="RefSeq" id="XP_069196241.1">
    <property type="nucleotide sequence ID" value="XM_069348312.1"/>
</dbReference>
<dbReference type="GeneID" id="95973763"/>
<dbReference type="InterPro" id="IPR009836">
    <property type="entry name" value="GRDP-like"/>
</dbReference>
<feature type="region of interest" description="Disordered" evidence="1">
    <location>
        <begin position="1"/>
        <end position="111"/>
    </location>
</feature>
<keyword evidence="3" id="KW-1185">Reference proteome</keyword>
<feature type="region of interest" description="Disordered" evidence="1">
    <location>
        <begin position="126"/>
        <end position="146"/>
    </location>
</feature>
<dbReference type="EMBL" id="JBFMKM010000018">
    <property type="protein sequence ID" value="KAL1296559.1"/>
    <property type="molecule type" value="Genomic_DNA"/>
</dbReference>
<reference evidence="2 3" key="1">
    <citation type="submission" date="2024-07" db="EMBL/GenBank/DDBJ databases">
        <title>Draft sequence of the Neodothiora populina.</title>
        <authorList>
            <person name="Drown D.D."/>
            <person name="Schuette U.S."/>
            <person name="Buechlein A.B."/>
            <person name="Rusch D.R."/>
            <person name="Winton L.W."/>
            <person name="Adams G.A."/>
        </authorList>
    </citation>
    <scope>NUCLEOTIDE SEQUENCE [LARGE SCALE GENOMIC DNA]</scope>
    <source>
        <strain evidence="2 3">CPC 39397</strain>
    </source>
</reference>
<comment type="caution">
    <text evidence="2">The sequence shown here is derived from an EMBL/GenBank/DDBJ whole genome shotgun (WGS) entry which is preliminary data.</text>
</comment>
<evidence type="ECO:0000256" key="1">
    <source>
        <dbReference type="SAM" id="MobiDB-lite"/>
    </source>
</evidence>
<proteinExistence type="predicted"/>
<dbReference type="PANTHER" id="PTHR34365:SF7">
    <property type="entry name" value="GLYCINE-RICH DOMAIN-CONTAINING PROTEIN 1"/>
    <property type="match status" value="1"/>
</dbReference>
<name>A0ABR3P2M5_9PEZI</name>
<evidence type="ECO:0000313" key="2">
    <source>
        <dbReference type="EMBL" id="KAL1296559.1"/>
    </source>
</evidence>
<dbReference type="Pfam" id="PF07173">
    <property type="entry name" value="GRDP-like"/>
    <property type="match status" value="1"/>
</dbReference>
<organism evidence="2 3">
    <name type="scientific">Neodothiora populina</name>
    <dbReference type="NCBI Taxonomy" id="2781224"/>
    <lineage>
        <taxon>Eukaryota</taxon>
        <taxon>Fungi</taxon>
        <taxon>Dikarya</taxon>
        <taxon>Ascomycota</taxon>
        <taxon>Pezizomycotina</taxon>
        <taxon>Dothideomycetes</taxon>
        <taxon>Dothideomycetidae</taxon>
        <taxon>Dothideales</taxon>
        <taxon>Dothioraceae</taxon>
        <taxon>Neodothiora</taxon>
    </lineage>
</organism>
<feature type="compositionally biased region" description="Basic and acidic residues" evidence="1">
    <location>
        <begin position="87"/>
        <end position="98"/>
    </location>
</feature>